<dbReference type="GO" id="GO:0004672">
    <property type="term" value="F:protein kinase activity"/>
    <property type="evidence" value="ECO:0007669"/>
    <property type="project" value="InterPro"/>
</dbReference>
<dbReference type="InterPro" id="IPR019775">
    <property type="entry name" value="WD40_repeat_CS"/>
</dbReference>
<dbReference type="SMART" id="SM00220">
    <property type="entry name" value="S_TKc"/>
    <property type="match status" value="1"/>
</dbReference>
<protein>
    <recommendedName>
        <fullName evidence="4">Protein kinase domain-containing protein</fullName>
    </recommendedName>
</protein>
<feature type="repeat" description="WD" evidence="3">
    <location>
        <begin position="1055"/>
        <end position="1086"/>
    </location>
</feature>
<evidence type="ECO:0000256" key="2">
    <source>
        <dbReference type="ARBA" id="ARBA00022737"/>
    </source>
</evidence>
<dbReference type="InterPro" id="IPR049052">
    <property type="entry name" value="nSTAND1"/>
</dbReference>
<keyword evidence="2" id="KW-0677">Repeat</keyword>
<name>A0A8J3SLI3_9ACTN</name>
<dbReference type="InterPro" id="IPR008271">
    <property type="entry name" value="Ser/Thr_kinase_AS"/>
</dbReference>
<dbReference type="PROSITE" id="PS50082">
    <property type="entry name" value="WD_REPEATS_2"/>
    <property type="match status" value="2"/>
</dbReference>
<feature type="domain" description="Protein kinase" evidence="4">
    <location>
        <begin position="17"/>
        <end position="272"/>
    </location>
</feature>
<evidence type="ECO:0000259" key="4">
    <source>
        <dbReference type="PROSITE" id="PS50011"/>
    </source>
</evidence>
<dbReference type="EMBL" id="BOOJ01000043">
    <property type="protein sequence ID" value="GIH94554.1"/>
    <property type="molecule type" value="Genomic_DNA"/>
</dbReference>
<dbReference type="SUPFAM" id="SSF50969">
    <property type="entry name" value="YVTN repeat-like/Quinoprotein amine dehydrogenase"/>
    <property type="match status" value="1"/>
</dbReference>
<proteinExistence type="predicted"/>
<evidence type="ECO:0000256" key="3">
    <source>
        <dbReference type="PROSITE-ProRule" id="PRU00221"/>
    </source>
</evidence>
<keyword evidence="1 3" id="KW-0853">WD repeat</keyword>
<reference evidence="5 6" key="1">
    <citation type="submission" date="2021-01" db="EMBL/GenBank/DDBJ databases">
        <title>Whole genome shotgun sequence of Planobispora siamensis NBRC 107568.</title>
        <authorList>
            <person name="Komaki H."/>
            <person name="Tamura T."/>
        </authorList>
    </citation>
    <scope>NUCLEOTIDE SEQUENCE [LARGE SCALE GENOMIC DNA]</scope>
    <source>
        <strain evidence="5 6">NBRC 107568</strain>
    </source>
</reference>
<keyword evidence="6" id="KW-1185">Reference proteome</keyword>
<dbReference type="PROSITE" id="PS50294">
    <property type="entry name" value="WD_REPEATS_REGION"/>
    <property type="match status" value="1"/>
</dbReference>
<sequence length="1200" mass="128533">MGRSGLAPGDPERLGGYWLAGRLGQGGQGVVYDAYDETGRRVAVKVLHGDVAADPVLRNRFAREAAAAQRVASFCTARLIAAETTGPKPYIVSEYVEGPSLRRSVEMGGVFEGDRLIRLAVAIATALTAVHEAGVVHRDLKPDNVLIGPDGPRVIDFGIAKTKETSLSFPAQVVGTPPYMAPETLTAARVGPAADVFAWGATVLFAATGHSPFEADSVGAVMHRVLTREPSVDMLPEPLRSLTAAALDKDPEARPAARDLLLGLVGKGSGLLDEGARAAAGLRSPRSADTVSRGLGTVAEDVYTALGPAEREAVPRIMLRMVVPGDSGADTVRHASLSEFAPGDEPVLAAFTRAGLLFRDESTVRPASAALLRAWPRLHSWLEAERTGLPIHRRLGEAARLWEEHGRKPGDLYQGTPLEIAREWATTGRHYVDLSALETRFLDEGVAATRRAVRRRRLFTTALATLTVVAVLAGLLAEQQRRAADAERVKVAARLDEAVARSLAGQAGRLRPVAPETARLLGVAAWRTAPVPEARTALLESAGQRELAAFTVPAGELPVNVEDPPATVMDVRGGRLAVVAGSEGRIWDLATRRQVAKITGIPRDVYGFQLSPDGTRLAMRGDLNRVWDERTGRVTPSELSSDGFEALLAQWRDSGDGTPPAWFPRTSTEHWGSVSKDGRYGALVRYVTDIQIWDLKRRTMIGTVPEKGGWPSPASGDPAMYTEFSPDGRTLAVLSEPGVVKLYRPRESPEWAFMTLRYQPGENFGGMQFSGDGRFLAIGGGHEVTMWRIDHAAWAPYDGIRVLRHPLALADPEEVRFGPDDRTMVIGDGVSVRVLDVADLTRPELATGGEGFLADAAFSPDGRLLATLRVRNPRDYRSRTATLTLWDTATGRREARLTGPWADPNTDEFLPPGETNTDHRLAFSPDGRTLAVAGAEITLVDVAAGKAAGKLARSGPRLPPQDPATLPKPDITLPSFDPAGRRLVAVDHDAIVSWDVAGRRQESATALDRPEQGWGLAVRPDGGELSVFGDKGVSVAAITGAARPAFPATRKSAVLRYSGDGRTLLVGEPDGSVRLWDAGSRQVTDPPLRGHSELVTTTALAGSTLATGSRDDTVRLWDLSTREQVVTLSGHTDDVVALALTPDGTLLSAGRDGVIGRTDLDPERVVRAVCERAGRTLTAEEWARHVPGRPYRDVCAAAGP</sequence>
<dbReference type="InterPro" id="IPR001680">
    <property type="entry name" value="WD40_rpt"/>
</dbReference>
<dbReference type="InterPro" id="IPR011041">
    <property type="entry name" value="Quinoprot_gluc/sorb_DH_b-prop"/>
</dbReference>
<evidence type="ECO:0000313" key="6">
    <source>
        <dbReference type="Proteomes" id="UP000619788"/>
    </source>
</evidence>
<dbReference type="SUPFAM" id="SSF50952">
    <property type="entry name" value="Soluble quinoprotein glucose dehydrogenase"/>
    <property type="match status" value="1"/>
</dbReference>
<dbReference type="InterPro" id="IPR000719">
    <property type="entry name" value="Prot_kinase_dom"/>
</dbReference>
<evidence type="ECO:0000313" key="5">
    <source>
        <dbReference type="EMBL" id="GIH94554.1"/>
    </source>
</evidence>
<dbReference type="GO" id="GO:0005524">
    <property type="term" value="F:ATP binding"/>
    <property type="evidence" value="ECO:0007669"/>
    <property type="project" value="InterPro"/>
</dbReference>
<dbReference type="Gene3D" id="1.10.510.10">
    <property type="entry name" value="Transferase(Phosphotransferase) domain 1"/>
    <property type="match status" value="1"/>
</dbReference>
<dbReference type="RefSeq" id="WP_204066681.1">
    <property type="nucleotide sequence ID" value="NZ_BOOJ01000043.1"/>
</dbReference>
<dbReference type="AlphaFoldDB" id="A0A8J3SLI3"/>
<accession>A0A8J3SLI3</accession>
<feature type="repeat" description="WD" evidence="3">
    <location>
        <begin position="1088"/>
        <end position="1127"/>
    </location>
</feature>
<dbReference type="SUPFAM" id="SSF56112">
    <property type="entry name" value="Protein kinase-like (PK-like)"/>
    <property type="match status" value="1"/>
</dbReference>
<dbReference type="Pfam" id="PF00400">
    <property type="entry name" value="WD40"/>
    <property type="match status" value="2"/>
</dbReference>
<dbReference type="InterPro" id="IPR011009">
    <property type="entry name" value="Kinase-like_dom_sf"/>
</dbReference>
<organism evidence="5 6">
    <name type="scientific">Planobispora siamensis</name>
    <dbReference type="NCBI Taxonomy" id="936338"/>
    <lineage>
        <taxon>Bacteria</taxon>
        <taxon>Bacillati</taxon>
        <taxon>Actinomycetota</taxon>
        <taxon>Actinomycetes</taxon>
        <taxon>Streptosporangiales</taxon>
        <taxon>Streptosporangiaceae</taxon>
        <taxon>Planobispora</taxon>
    </lineage>
</organism>
<gene>
    <name evidence="5" type="ORF">Psi01_51840</name>
</gene>
<dbReference type="Gene3D" id="3.30.200.20">
    <property type="entry name" value="Phosphorylase Kinase, domain 1"/>
    <property type="match status" value="1"/>
</dbReference>
<dbReference type="SMART" id="SM00320">
    <property type="entry name" value="WD40"/>
    <property type="match status" value="7"/>
</dbReference>
<dbReference type="InterPro" id="IPR011044">
    <property type="entry name" value="Quino_amine_DH_bsu"/>
</dbReference>
<dbReference type="Proteomes" id="UP000619788">
    <property type="component" value="Unassembled WGS sequence"/>
</dbReference>
<evidence type="ECO:0000256" key="1">
    <source>
        <dbReference type="ARBA" id="ARBA00022574"/>
    </source>
</evidence>
<dbReference type="PANTHER" id="PTHR19879">
    <property type="entry name" value="TRANSCRIPTION INITIATION FACTOR TFIID"/>
    <property type="match status" value="1"/>
</dbReference>
<dbReference type="InterPro" id="IPR015943">
    <property type="entry name" value="WD40/YVTN_repeat-like_dom_sf"/>
</dbReference>
<dbReference type="Pfam" id="PF20703">
    <property type="entry name" value="nSTAND1"/>
    <property type="match status" value="1"/>
</dbReference>
<dbReference type="CDD" id="cd14014">
    <property type="entry name" value="STKc_PknB_like"/>
    <property type="match status" value="1"/>
</dbReference>
<dbReference type="PROSITE" id="PS50011">
    <property type="entry name" value="PROTEIN_KINASE_DOM"/>
    <property type="match status" value="1"/>
</dbReference>
<comment type="caution">
    <text evidence="5">The sequence shown here is derived from an EMBL/GenBank/DDBJ whole genome shotgun (WGS) entry which is preliminary data.</text>
</comment>
<dbReference type="PROSITE" id="PS00108">
    <property type="entry name" value="PROTEIN_KINASE_ST"/>
    <property type="match status" value="1"/>
</dbReference>
<dbReference type="Pfam" id="PF00069">
    <property type="entry name" value="Pkinase"/>
    <property type="match status" value="1"/>
</dbReference>
<dbReference type="PROSITE" id="PS00678">
    <property type="entry name" value="WD_REPEATS_1"/>
    <property type="match status" value="1"/>
</dbReference>
<dbReference type="PANTHER" id="PTHR19879:SF9">
    <property type="entry name" value="TRANSCRIPTION INITIATION FACTOR TFIID SUBUNIT 5"/>
    <property type="match status" value="1"/>
</dbReference>
<dbReference type="Gene3D" id="2.130.10.10">
    <property type="entry name" value="YVTN repeat-like/Quinoprotein amine dehydrogenase"/>
    <property type="match status" value="4"/>
</dbReference>